<dbReference type="GO" id="GO:0016491">
    <property type="term" value="F:oxidoreductase activity"/>
    <property type="evidence" value="ECO:0007669"/>
    <property type="project" value="UniProtKB-KW"/>
</dbReference>
<dbReference type="Pfam" id="PF00171">
    <property type="entry name" value="Aldedh"/>
    <property type="match status" value="1"/>
</dbReference>
<evidence type="ECO:0000256" key="1">
    <source>
        <dbReference type="ARBA" id="ARBA00023002"/>
    </source>
</evidence>
<accession>A0ABD0MJN5</accession>
<comment type="caution">
    <text evidence="3">The sequence shown here is derived from an EMBL/GenBank/DDBJ whole genome shotgun (WGS) entry which is preliminary data.</text>
</comment>
<feature type="non-terminal residue" evidence="3">
    <location>
        <position position="1"/>
    </location>
</feature>
<dbReference type="InterPro" id="IPR015590">
    <property type="entry name" value="Aldehyde_DH_dom"/>
</dbReference>
<dbReference type="Proteomes" id="UP001529510">
    <property type="component" value="Unassembled WGS sequence"/>
</dbReference>
<keyword evidence="1" id="KW-0560">Oxidoreductase</keyword>
<proteinExistence type="predicted"/>
<dbReference type="Gene3D" id="3.40.605.10">
    <property type="entry name" value="Aldehyde Dehydrogenase, Chain A, domain 1"/>
    <property type="match status" value="1"/>
</dbReference>
<reference evidence="3 4" key="1">
    <citation type="submission" date="2024-05" db="EMBL/GenBank/DDBJ databases">
        <title>Genome sequencing and assembly of Indian major carp, Cirrhinus mrigala (Hamilton, 1822).</title>
        <authorList>
            <person name="Mohindra V."/>
            <person name="Chowdhury L.M."/>
            <person name="Lal K."/>
            <person name="Jena J.K."/>
        </authorList>
    </citation>
    <scope>NUCLEOTIDE SEQUENCE [LARGE SCALE GENOMIC DNA]</scope>
    <source>
        <strain evidence="3">CM1030</strain>
        <tissue evidence="3">Blood</tissue>
    </source>
</reference>
<dbReference type="InterPro" id="IPR016162">
    <property type="entry name" value="Ald_DH_N"/>
</dbReference>
<dbReference type="InterPro" id="IPR050740">
    <property type="entry name" value="Aldehyde_DH_Superfamily"/>
</dbReference>
<feature type="non-terminal residue" evidence="3">
    <location>
        <position position="82"/>
    </location>
</feature>
<sequence length="82" mass="8836">VFSGLPGMLLQRPYSLDVSAPLLRTQAFIDGRWVSAASTFPVLDPATGEEIAKVSDCGTKEAQDAVNAAYKAFHLWKSHTGK</sequence>
<organism evidence="3 4">
    <name type="scientific">Cirrhinus mrigala</name>
    <name type="common">Mrigala</name>
    <dbReference type="NCBI Taxonomy" id="683832"/>
    <lineage>
        <taxon>Eukaryota</taxon>
        <taxon>Metazoa</taxon>
        <taxon>Chordata</taxon>
        <taxon>Craniata</taxon>
        <taxon>Vertebrata</taxon>
        <taxon>Euteleostomi</taxon>
        <taxon>Actinopterygii</taxon>
        <taxon>Neopterygii</taxon>
        <taxon>Teleostei</taxon>
        <taxon>Ostariophysi</taxon>
        <taxon>Cypriniformes</taxon>
        <taxon>Cyprinidae</taxon>
        <taxon>Labeoninae</taxon>
        <taxon>Labeonini</taxon>
        <taxon>Cirrhinus</taxon>
    </lineage>
</organism>
<dbReference type="SUPFAM" id="SSF53720">
    <property type="entry name" value="ALDH-like"/>
    <property type="match status" value="1"/>
</dbReference>
<evidence type="ECO:0000259" key="2">
    <source>
        <dbReference type="Pfam" id="PF00171"/>
    </source>
</evidence>
<evidence type="ECO:0000313" key="3">
    <source>
        <dbReference type="EMBL" id="KAL0149175.1"/>
    </source>
</evidence>
<dbReference type="PANTHER" id="PTHR43353:SF5">
    <property type="entry name" value="SUCCINATE-SEMIALDEHYDE DEHYDROGENASE, MITOCHONDRIAL"/>
    <property type="match status" value="1"/>
</dbReference>
<dbReference type="EMBL" id="JAMKFB020000523">
    <property type="protein sequence ID" value="KAL0149175.1"/>
    <property type="molecule type" value="Genomic_DNA"/>
</dbReference>
<keyword evidence="4" id="KW-1185">Reference proteome</keyword>
<dbReference type="PANTHER" id="PTHR43353">
    <property type="entry name" value="SUCCINATE-SEMIALDEHYDE DEHYDROGENASE, MITOCHONDRIAL"/>
    <property type="match status" value="1"/>
</dbReference>
<gene>
    <name evidence="3" type="ORF">M9458_055520</name>
</gene>
<dbReference type="AlphaFoldDB" id="A0ABD0MJN5"/>
<name>A0ABD0MJN5_CIRMR</name>
<protein>
    <recommendedName>
        <fullName evidence="2">Aldehyde dehydrogenase domain-containing protein</fullName>
    </recommendedName>
</protein>
<evidence type="ECO:0000313" key="4">
    <source>
        <dbReference type="Proteomes" id="UP001529510"/>
    </source>
</evidence>
<dbReference type="InterPro" id="IPR016161">
    <property type="entry name" value="Ald_DH/histidinol_DH"/>
</dbReference>
<feature type="domain" description="Aldehyde dehydrogenase" evidence="2">
    <location>
        <begin position="33"/>
        <end position="79"/>
    </location>
</feature>